<evidence type="ECO:0000256" key="2">
    <source>
        <dbReference type="SAM" id="Phobius"/>
    </source>
</evidence>
<feature type="compositionally biased region" description="Basic and acidic residues" evidence="1">
    <location>
        <begin position="970"/>
        <end position="979"/>
    </location>
</feature>
<feature type="compositionally biased region" description="Acidic residues" evidence="1">
    <location>
        <begin position="798"/>
        <end position="815"/>
    </location>
</feature>
<dbReference type="Proteomes" id="UP000245762">
    <property type="component" value="Unassembled WGS sequence"/>
</dbReference>
<feature type="compositionally biased region" description="Low complexity" evidence="1">
    <location>
        <begin position="586"/>
        <end position="609"/>
    </location>
</feature>
<keyword evidence="2" id="KW-0812">Transmembrane</keyword>
<name>A0A316KUS9_9FLAO</name>
<feature type="compositionally biased region" description="Low complexity" evidence="1">
    <location>
        <begin position="1046"/>
        <end position="1069"/>
    </location>
</feature>
<dbReference type="GO" id="GO:0005509">
    <property type="term" value="F:calcium ion binding"/>
    <property type="evidence" value="ECO:0007669"/>
    <property type="project" value="InterPro"/>
</dbReference>
<feature type="compositionally biased region" description="Acidic residues" evidence="1">
    <location>
        <begin position="655"/>
        <end position="739"/>
    </location>
</feature>
<feature type="compositionally biased region" description="Acidic residues" evidence="1">
    <location>
        <begin position="885"/>
        <end position="969"/>
    </location>
</feature>
<feature type="compositionally biased region" description="Acidic residues" evidence="1">
    <location>
        <begin position="399"/>
        <end position="418"/>
    </location>
</feature>
<evidence type="ECO:0000313" key="4">
    <source>
        <dbReference type="Proteomes" id="UP000245762"/>
    </source>
</evidence>
<dbReference type="Pfam" id="PF13585">
    <property type="entry name" value="CHU_C"/>
    <property type="match status" value="1"/>
</dbReference>
<dbReference type="Gene3D" id="4.10.1080.10">
    <property type="entry name" value="TSP type-3 repeat"/>
    <property type="match status" value="4"/>
</dbReference>
<feature type="compositionally biased region" description="Acidic residues" evidence="1">
    <location>
        <begin position="1070"/>
        <end position="1080"/>
    </location>
</feature>
<feature type="compositionally biased region" description="Basic and acidic residues" evidence="1">
    <location>
        <begin position="740"/>
        <end position="749"/>
    </location>
</feature>
<feature type="compositionally biased region" description="Acidic residues" evidence="1">
    <location>
        <begin position="629"/>
        <end position="648"/>
    </location>
</feature>
<feature type="compositionally biased region" description="Acidic residues" evidence="1">
    <location>
        <begin position="840"/>
        <end position="850"/>
    </location>
</feature>
<keyword evidence="4" id="KW-1185">Reference proteome</keyword>
<feature type="compositionally biased region" description="Acidic residues" evidence="1">
    <location>
        <begin position="568"/>
        <end position="585"/>
    </location>
</feature>
<feature type="region of interest" description="Disordered" evidence="1">
    <location>
        <begin position="197"/>
        <end position="1150"/>
    </location>
</feature>
<feature type="compositionally biased region" description="Basic and acidic residues" evidence="1">
    <location>
        <begin position="217"/>
        <end position="227"/>
    </location>
</feature>
<organism evidence="3 4">
    <name type="scientific">Flagellimonas aquimarina</name>
    <dbReference type="NCBI Taxonomy" id="2201895"/>
    <lineage>
        <taxon>Bacteria</taxon>
        <taxon>Pseudomonadati</taxon>
        <taxon>Bacteroidota</taxon>
        <taxon>Flavobacteriia</taxon>
        <taxon>Flavobacteriales</taxon>
        <taxon>Flavobacteriaceae</taxon>
        <taxon>Flagellimonas</taxon>
    </lineage>
</organism>
<protein>
    <recommendedName>
        <fullName evidence="5">Gliding motility-associated C-terminal domain-containing protein</fullName>
    </recommendedName>
</protein>
<keyword evidence="2" id="KW-0472">Membrane</keyword>
<feature type="compositionally biased region" description="Acidic residues" evidence="1">
    <location>
        <begin position="859"/>
        <end position="878"/>
    </location>
</feature>
<gene>
    <name evidence="3" type="ORF">DKG77_15580</name>
</gene>
<reference evidence="3 4" key="1">
    <citation type="submission" date="2018-05" db="EMBL/GenBank/DDBJ databases">
        <title>Complete genome sequence of Flagellimonas aquimarina ECD12 isolated from seaweed Ecklonia cava.</title>
        <authorList>
            <person name="Choi S."/>
            <person name="Seong C."/>
        </authorList>
    </citation>
    <scope>NUCLEOTIDE SEQUENCE [LARGE SCALE GENOMIC DNA]</scope>
    <source>
        <strain evidence="3 4">ECD12</strain>
    </source>
</reference>
<evidence type="ECO:0008006" key="5">
    <source>
        <dbReference type="Google" id="ProtNLM"/>
    </source>
</evidence>
<feature type="compositionally biased region" description="Acidic residues" evidence="1">
    <location>
        <begin position="327"/>
        <end position="355"/>
    </location>
</feature>
<feature type="compositionally biased region" description="Acidic residues" evidence="1">
    <location>
        <begin position="380"/>
        <end position="390"/>
    </location>
</feature>
<feature type="compositionally biased region" description="Low complexity" evidence="1">
    <location>
        <begin position="816"/>
        <end position="839"/>
    </location>
</feature>
<feature type="compositionally biased region" description="Acidic residues" evidence="1">
    <location>
        <begin position="1028"/>
        <end position="1045"/>
    </location>
</feature>
<dbReference type="OrthoDB" id="9805017at2"/>
<dbReference type="RefSeq" id="WP_109665054.1">
    <property type="nucleotide sequence ID" value="NZ_QGEG01000005.1"/>
</dbReference>
<feature type="compositionally biased region" description="Acidic residues" evidence="1">
    <location>
        <begin position="1115"/>
        <end position="1145"/>
    </location>
</feature>
<feature type="transmembrane region" description="Helical" evidence="2">
    <location>
        <begin position="12"/>
        <end position="29"/>
    </location>
</feature>
<feature type="compositionally biased region" description="Acidic residues" evidence="1">
    <location>
        <begin position="425"/>
        <end position="509"/>
    </location>
</feature>
<dbReference type="InterPro" id="IPR028974">
    <property type="entry name" value="TSP_type-3_rpt"/>
</dbReference>
<feature type="compositionally biased region" description="Acidic residues" evidence="1">
    <location>
        <begin position="1089"/>
        <end position="1108"/>
    </location>
</feature>
<dbReference type="EMBL" id="QGEG01000005">
    <property type="protein sequence ID" value="PWL37406.1"/>
    <property type="molecule type" value="Genomic_DNA"/>
</dbReference>
<feature type="compositionally biased region" description="Basic and acidic residues" evidence="1">
    <location>
        <begin position="510"/>
        <end position="519"/>
    </location>
</feature>
<evidence type="ECO:0000256" key="1">
    <source>
        <dbReference type="SAM" id="MobiDB-lite"/>
    </source>
</evidence>
<feature type="compositionally biased region" description="Low complexity" evidence="1">
    <location>
        <begin position="356"/>
        <end position="379"/>
    </location>
</feature>
<comment type="caution">
    <text evidence="3">The sequence shown here is derived from an EMBL/GenBank/DDBJ whole genome shotgun (WGS) entry which is preliminary data.</text>
</comment>
<feature type="region of interest" description="Disordered" evidence="1">
    <location>
        <begin position="118"/>
        <end position="137"/>
    </location>
</feature>
<proteinExistence type="predicted"/>
<accession>A0A316KUS9</accession>
<sequence length="1543" mass="165866">MEKNTFLDFKKKVSYSLFLIAGFAVYLTVTSFSNAPDTLIDLELFVLPDIDTDGDGVPDKKDIDIDGDGIINTIEDQNEDGDDCYWTYPTDTDGDNIPDYLDIDSDDDGLLDNLEAQTTHGYIPPSGKDKDGNGLDDAYEETPGACGGLTPIDTDYDHHPDYVDIDSDDDGILDNVEAQTTTDFQAPCGIDKDKNGLDDHYESCPGGGEGLTPIDTDSDHHPDFRDIDSDDDGIIDNVEAQKTDYFQAPCGVDSDGNGLDDHYESHPGGGEGITPVNSDDDPLPNFRDIDSDDDGLPDNVEGQSTAGYIPPTGEDDDKDGLDNAYDGGEEEGINPENTDGEDEPDYLDDDSDNDLVADNNEGNDFNFDGIPDQTYTGTDTDNDGLDDGYEGSDVNDGYDVNDEIDDPANDLPDTDGTEEVNYRDFDDDGDGIDTPDEDVDQDGDPTNDDTDGDGTPDYLDPNEDGDDTDDDGVPDSVDLDDDNDGILDTVEDPNLDNDNDPLTDPLDSDGDGRPDHLDIDSDDDGIPDNVEAQPTTGYIAPNDDDEATYTANDGVNSAYLGGLAPENTDGEDEPDYLDDDSDNDLVADNNEGNDFNFDGIPDQTYTGTDTDNDGLDDGYEGSDVNDGYDVNDEIDDPSNDLPDTDGTEDVNYRDFDDDGDGIDTPDEDVDQDGDPTNDDTDEDGTPDYLDPNEDGDDTDDDGVPDSVDLDDDNDGILDTVEDPNLDNDNDPLTDPLDSDGDGRPDHLDIDSDDDGIPDNVEAQPTTGYIAPNDDDEATYTANDGVNSAYLGGLAPENTDGEDEPDYLDDDSDNDLVADNNEGNDFNFDGIPDQTYTGTDTDNDGLDDGYEGSDVNDGYDVNDEIDDPSNDLPDTDGTEDVNYRDFDDDGDGIDTPDEDVDQDGDPTNDDTDEDGTPDYLDPNEDGDDTDDDGVPDSVDLDDDNDGILDTVEDPNLDNDNDPLTDPLDSDGDGRPDHLDIDSDDDGIPDNVEAQPTTGYIAPNDDDEATYTANDGVNSAYLGGLTPENTDGEDEPDYLDDDSDNDLVADNNEGNDFNFDGIPDQTYTGTDTDNDGLDDGYEGSDVNDGYDVNDEIDDPSNDLPDTDGTEDVNYRDFDDDGDGIDTPDEDVDQDGDPTNDDTDEDGTPDYLDPNMLNIIDAVDDAYTSNSSGGVILDRNVLSNDTLNGESVTLSDVILTSTPTDELTITEDGSVSVEPGTPEGTYTIEYTICEIADVDNCDTGTVTVEVGPSMNVIDAVDDAYSSDTSGGVILDSDVLSNDTLNGEPVTLSDVILTSTPTDELTITEDGSVSVEPGTPEGTYTIEYTICEIADVDNCDTGTVTVEVGPGMNVIDAVDDAYSSNSSGGVILDSDVLSNDTLNGESIISSDVILTSNPTGELTINDDGIVSVIPGTRDGTYTIEYTICEAANSDNCDTATVTVTVSLENILVNQMLTPNGDLKNDFLFIRGVRNIKTSTLRIFNRWGVAVYEGKDYNNINNVFDGRSRGRSTLSANDYLPAGVYFYIFDYETDEGSFTDSEYIYISR</sequence>
<evidence type="ECO:0000313" key="3">
    <source>
        <dbReference type="EMBL" id="PWL37406.1"/>
    </source>
</evidence>
<feature type="compositionally biased region" description="Acidic residues" evidence="1">
    <location>
        <begin position="610"/>
        <end position="620"/>
    </location>
</feature>
<keyword evidence="2" id="KW-1133">Transmembrane helix</keyword>